<feature type="region of interest" description="Disordered" evidence="2">
    <location>
        <begin position="70"/>
        <end position="98"/>
    </location>
</feature>
<dbReference type="Proteomes" id="UP000308760">
    <property type="component" value="Unassembled WGS sequence"/>
</dbReference>
<feature type="region of interest" description="Disordered" evidence="2">
    <location>
        <begin position="31"/>
        <end position="56"/>
    </location>
</feature>
<feature type="signal peptide" evidence="3">
    <location>
        <begin position="1"/>
        <end position="33"/>
    </location>
</feature>
<dbReference type="Gene3D" id="2.40.10.10">
    <property type="entry name" value="Trypsin-like serine proteases"/>
    <property type="match status" value="2"/>
</dbReference>
<evidence type="ECO:0000256" key="1">
    <source>
        <dbReference type="ARBA" id="ARBA00022729"/>
    </source>
</evidence>
<comment type="caution">
    <text evidence="4">The sequence shown here is derived from an EMBL/GenBank/DDBJ whole genome shotgun (WGS) entry which is preliminary data.</text>
</comment>
<accession>A0A4S8QB12</accession>
<reference evidence="4 5" key="2">
    <citation type="submission" date="2019-05" db="EMBL/GenBank/DDBJ databases">
        <title>Glycomyces buryatensis sp. nov.</title>
        <authorList>
            <person name="Nikitina E."/>
        </authorList>
    </citation>
    <scope>NUCLEOTIDE SEQUENCE [LARGE SCALE GENOMIC DNA]</scope>
    <source>
        <strain evidence="4 5">18</strain>
    </source>
</reference>
<dbReference type="InterPro" id="IPR043504">
    <property type="entry name" value="Peptidase_S1_PA_chymotrypsin"/>
</dbReference>
<gene>
    <name evidence="4" type="ORF">FAB82_10480</name>
</gene>
<dbReference type="EMBL" id="STGY01000042">
    <property type="protein sequence ID" value="THV41528.1"/>
    <property type="molecule type" value="Genomic_DNA"/>
</dbReference>
<feature type="compositionally biased region" description="Polar residues" evidence="2">
    <location>
        <begin position="42"/>
        <end position="53"/>
    </location>
</feature>
<dbReference type="RefSeq" id="WP_136534491.1">
    <property type="nucleotide sequence ID" value="NZ_STGY01000042.1"/>
</dbReference>
<dbReference type="PANTHER" id="PTHR15462">
    <property type="entry name" value="SERINE PROTEASE"/>
    <property type="match status" value="1"/>
</dbReference>
<dbReference type="AlphaFoldDB" id="A0A4S8QB12"/>
<dbReference type="OrthoDB" id="5121599at2"/>
<keyword evidence="5" id="KW-1185">Reference proteome</keyword>
<proteinExistence type="predicted"/>
<feature type="chain" id="PRO_5020615873" description="Trypsin-like serine protease" evidence="3">
    <location>
        <begin position="34"/>
        <end position="343"/>
    </location>
</feature>
<protein>
    <recommendedName>
        <fullName evidence="6">Trypsin-like serine protease</fullName>
    </recommendedName>
</protein>
<reference evidence="5" key="1">
    <citation type="submission" date="2019-04" db="EMBL/GenBank/DDBJ databases">
        <title>Nocardioides xinjiangensis sp. nov.</title>
        <authorList>
            <person name="Liu S."/>
        </authorList>
    </citation>
    <scope>NUCLEOTIDE SEQUENCE [LARGE SCALE GENOMIC DNA]</scope>
    <source>
        <strain evidence="5">18</strain>
    </source>
</reference>
<evidence type="ECO:0000313" key="5">
    <source>
        <dbReference type="Proteomes" id="UP000308760"/>
    </source>
</evidence>
<sequence>MQRNNIQRSMRAALACLAALVAALAFLASPASAAPEAPSGTAEGTTGQTSAPSGQVADLDAHWTAERMAAAEPADVGEPAIEPETAPRPESTPDADTARIAEPTAPDADFGASQIDHSYATGRLFFDDPEGDPSWCSASSIVSDNQSLVLTVGHCLHTGGGDEDDWSANVIFVPGYDDGAEPRGRWDGRIGTLTVFSSWYDEDDDYDDGGNPERDLGMLLVEPNDSGQNLTEVTGGHGFATGQGYEQDMHIIGYPENHENNEIQWHCWGETYDVGWFDSRIEIGCDLSHGASGGPWLLEYSDDITGLGMANGATSTITDDMDANRSSYFDDSTWDFYNEMSTS</sequence>
<dbReference type="InterPro" id="IPR050966">
    <property type="entry name" value="Glutamyl_endopeptidase"/>
</dbReference>
<evidence type="ECO:0000313" key="4">
    <source>
        <dbReference type="EMBL" id="THV41528.1"/>
    </source>
</evidence>
<dbReference type="InterPro" id="IPR009003">
    <property type="entry name" value="Peptidase_S1_PA"/>
</dbReference>
<evidence type="ECO:0000256" key="3">
    <source>
        <dbReference type="SAM" id="SignalP"/>
    </source>
</evidence>
<evidence type="ECO:0000256" key="2">
    <source>
        <dbReference type="SAM" id="MobiDB-lite"/>
    </source>
</evidence>
<name>A0A4S8QB12_9ACTN</name>
<evidence type="ECO:0008006" key="6">
    <source>
        <dbReference type="Google" id="ProtNLM"/>
    </source>
</evidence>
<dbReference type="SUPFAM" id="SSF50494">
    <property type="entry name" value="Trypsin-like serine proteases"/>
    <property type="match status" value="1"/>
</dbReference>
<keyword evidence="1 3" id="KW-0732">Signal</keyword>
<organism evidence="4 5">
    <name type="scientific">Glycomyces buryatensis</name>
    <dbReference type="NCBI Taxonomy" id="2570927"/>
    <lineage>
        <taxon>Bacteria</taxon>
        <taxon>Bacillati</taxon>
        <taxon>Actinomycetota</taxon>
        <taxon>Actinomycetes</taxon>
        <taxon>Glycomycetales</taxon>
        <taxon>Glycomycetaceae</taxon>
        <taxon>Glycomyces</taxon>
    </lineage>
</organism>